<dbReference type="PANTHER" id="PTHR30093:SF2">
    <property type="entry name" value="TYPE II SECRETION SYSTEM PROTEIN H"/>
    <property type="match status" value="1"/>
</dbReference>
<protein>
    <recommendedName>
        <fullName evidence="1">DUF1559 domain-containing protein</fullName>
    </recommendedName>
</protein>
<dbReference type="PROSITE" id="PS00409">
    <property type="entry name" value="PROKAR_NTER_METHYL"/>
    <property type="match status" value="1"/>
</dbReference>
<dbReference type="AlphaFoldDB" id="A0A5B9QTG2"/>
<dbReference type="KEGG" id="rul:UC8_32210"/>
<dbReference type="OrthoDB" id="240776at2"/>
<dbReference type="RefSeq" id="WP_068139309.1">
    <property type="nucleotide sequence ID" value="NZ_CP042914.1"/>
</dbReference>
<gene>
    <name evidence="2" type="ORF">UC8_32210</name>
</gene>
<dbReference type="Gene3D" id="3.30.700.10">
    <property type="entry name" value="Glycoprotein, Type 4 Pilin"/>
    <property type="match status" value="1"/>
</dbReference>
<dbReference type="InterPro" id="IPR045584">
    <property type="entry name" value="Pilin-like"/>
</dbReference>
<name>A0A5B9QTG2_9BACT</name>
<dbReference type="EMBL" id="CP042914">
    <property type="protein sequence ID" value="QEG41202.1"/>
    <property type="molecule type" value="Genomic_DNA"/>
</dbReference>
<accession>A0A5B9QTG2</accession>
<dbReference type="InterPro" id="IPR012902">
    <property type="entry name" value="N_methyl_site"/>
</dbReference>
<proteinExistence type="predicted"/>
<dbReference type="Pfam" id="PF07963">
    <property type="entry name" value="N_methyl"/>
    <property type="match status" value="1"/>
</dbReference>
<dbReference type="NCBIfam" id="TIGR04294">
    <property type="entry name" value="pre_pil_HX9DG"/>
    <property type="match status" value="1"/>
</dbReference>
<evidence type="ECO:0000313" key="3">
    <source>
        <dbReference type="Proteomes" id="UP000325286"/>
    </source>
</evidence>
<evidence type="ECO:0000259" key="1">
    <source>
        <dbReference type="Pfam" id="PF07596"/>
    </source>
</evidence>
<keyword evidence="3" id="KW-1185">Reference proteome</keyword>
<dbReference type="NCBIfam" id="TIGR02532">
    <property type="entry name" value="IV_pilin_GFxxxE"/>
    <property type="match status" value="1"/>
</dbReference>
<dbReference type="Pfam" id="PF07596">
    <property type="entry name" value="SBP_bac_10"/>
    <property type="match status" value="1"/>
</dbReference>
<evidence type="ECO:0000313" key="2">
    <source>
        <dbReference type="EMBL" id="QEG41202.1"/>
    </source>
</evidence>
<dbReference type="SUPFAM" id="SSF54523">
    <property type="entry name" value="Pili subunits"/>
    <property type="match status" value="1"/>
</dbReference>
<reference evidence="2 3" key="1">
    <citation type="submission" date="2019-08" db="EMBL/GenBank/DDBJ databases">
        <title>Deep-cultivation of Planctomycetes and their phenomic and genomic characterization uncovers novel biology.</title>
        <authorList>
            <person name="Wiegand S."/>
            <person name="Jogler M."/>
            <person name="Boedeker C."/>
            <person name="Pinto D."/>
            <person name="Vollmers J."/>
            <person name="Rivas-Marin E."/>
            <person name="Kohn T."/>
            <person name="Peeters S.H."/>
            <person name="Heuer A."/>
            <person name="Rast P."/>
            <person name="Oberbeckmann S."/>
            <person name="Bunk B."/>
            <person name="Jeske O."/>
            <person name="Meyerdierks A."/>
            <person name="Storesund J.E."/>
            <person name="Kallscheuer N."/>
            <person name="Luecker S."/>
            <person name="Lage O.M."/>
            <person name="Pohl T."/>
            <person name="Merkel B.J."/>
            <person name="Hornburger P."/>
            <person name="Mueller R.-W."/>
            <person name="Bruemmer F."/>
            <person name="Labrenz M."/>
            <person name="Spormann A.M."/>
            <person name="Op den Camp H."/>
            <person name="Overmann J."/>
            <person name="Amann R."/>
            <person name="Jetten M.S.M."/>
            <person name="Mascher T."/>
            <person name="Medema M.H."/>
            <person name="Devos D.P."/>
            <person name="Kaster A.-K."/>
            <person name="Ovreas L."/>
            <person name="Rohde M."/>
            <person name="Galperin M.Y."/>
            <person name="Jogler C."/>
        </authorList>
    </citation>
    <scope>NUCLEOTIDE SEQUENCE [LARGE SCALE GENOMIC DNA]</scope>
    <source>
        <strain evidence="2 3">UC8</strain>
    </source>
</reference>
<dbReference type="InterPro" id="IPR011453">
    <property type="entry name" value="DUF1559"/>
</dbReference>
<organism evidence="2 3">
    <name type="scientific">Roseimaritima ulvae</name>
    <dbReference type="NCBI Taxonomy" id="980254"/>
    <lineage>
        <taxon>Bacteria</taxon>
        <taxon>Pseudomonadati</taxon>
        <taxon>Planctomycetota</taxon>
        <taxon>Planctomycetia</taxon>
        <taxon>Pirellulales</taxon>
        <taxon>Pirellulaceae</taxon>
        <taxon>Roseimaritima</taxon>
    </lineage>
</organism>
<dbReference type="InterPro" id="IPR027558">
    <property type="entry name" value="Pre_pil_HX9DG_C"/>
</dbReference>
<feature type="domain" description="DUF1559" evidence="1">
    <location>
        <begin position="39"/>
        <end position="310"/>
    </location>
</feature>
<dbReference type="PANTHER" id="PTHR30093">
    <property type="entry name" value="GENERAL SECRETION PATHWAY PROTEIN G"/>
    <property type="match status" value="1"/>
</dbReference>
<dbReference type="Proteomes" id="UP000325286">
    <property type="component" value="Chromosome"/>
</dbReference>
<sequence length="328" mass="35819">MRSKHRVSSRRPAGFTLVELLVVIAIIGVLVGLLLPAVQAAREAARRMSCSNNMKQLGLAIHNYHDTYRALPLGVLARHNWRISVLPYMEENTLYDKLDFSESSDFRGDTDDANRAVLGNYYVEGFVCPSSTLDPFYNKGGWNGPTGLKYQVHHYMGVNGAVGTTYGTCQKFYGWNCDNGPFSVNKKVKLADLIDGTSNTMLVGEQSAKVDYTGPGTGTSWEFTDGKTMGPGNYHGGWEGPGNTSSTGSMWGIYSGMVPVEFGPNADCPDQWSCGYSYVNSTILASEHPGGIQVTLADGSTRFIAETIDLLTYKLMAMRNDGEVVQLQ</sequence>